<dbReference type="InterPro" id="IPR036259">
    <property type="entry name" value="MFS_trans_sf"/>
</dbReference>
<evidence type="ECO:0000256" key="5">
    <source>
        <dbReference type="ARBA" id="ARBA00022692"/>
    </source>
</evidence>
<evidence type="ECO:0000313" key="10">
    <source>
        <dbReference type="EMBL" id="ABM02683.1"/>
    </source>
</evidence>
<dbReference type="KEGG" id="pin:Ping_0840"/>
<evidence type="ECO:0000256" key="6">
    <source>
        <dbReference type="ARBA" id="ARBA00022989"/>
    </source>
</evidence>
<dbReference type="GO" id="GO:0030395">
    <property type="term" value="F:lactose binding"/>
    <property type="evidence" value="ECO:0007669"/>
    <property type="project" value="TreeGrafter"/>
</dbReference>
<gene>
    <name evidence="10" type="ordered locus">Ping_0840</name>
</gene>
<evidence type="ECO:0000256" key="2">
    <source>
        <dbReference type="ARBA" id="ARBA00022448"/>
    </source>
</evidence>
<dbReference type="STRING" id="357804.Ping_0840"/>
<organism evidence="10 11">
    <name type="scientific">Psychromonas ingrahamii (strain DSM 17664 / CCUG 51855 / 37)</name>
    <dbReference type="NCBI Taxonomy" id="357804"/>
    <lineage>
        <taxon>Bacteria</taxon>
        <taxon>Pseudomonadati</taxon>
        <taxon>Pseudomonadota</taxon>
        <taxon>Gammaproteobacteria</taxon>
        <taxon>Alteromonadales</taxon>
        <taxon>Psychromonadaceae</taxon>
        <taxon>Psychromonas</taxon>
    </lineage>
</organism>
<dbReference type="PANTHER" id="PTHR23522">
    <property type="entry name" value="BLL5896 PROTEIN"/>
    <property type="match status" value="1"/>
</dbReference>
<reference evidence="10 11" key="1">
    <citation type="submission" date="2007-01" db="EMBL/GenBank/DDBJ databases">
        <title>Complete sequence of Psychromonas ingrahamii 37.</title>
        <authorList>
            <consortium name="US DOE Joint Genome Institute"/>
            <person name="Copeland A."/>
            <person name="Lucas S."/>
            <person name="Lapidus A."/>
            <person name="Barry K."/>
            <person name="Detter J.C."/>
            <person name="Glavina del Rio T."/>
            <person name="Hammon N."/>
            <person name="Israni S."/>
            <person name="Dalin E."/>
            <person name="Tice H."/>
            <person name="Pitluck S."/>
            <person name="Thompson L.S."/>
            <person name="Brettin T."/>
            <person name="Bruce D."/>
            <person name="Han C."/>
            <person name="Tapia R."/>
            <person name="Schmutz J."/>
            <person name="Larimer F."/>
            <person name="Land M."/>
            <person name="Hauser L."/>
            <person name="Kyrpides N."/>
            <person name="Ivanova N."/>
            <person name="Staley J."/>
            <person name="Richardson P."/>
        </authorList>
    </citation>
    <scope>NUCLEOTIDE SEQUENCE [LARGE SCALE GENOMIC DNA]</scope>
    <source>
        <strain evidence="10 11">37</strain>
    </source>
</reference>
<dbReference type="Pfam" id="PF12832">
    <property type="entry name" value="MFS_1_like"/>
    <property type="match status" value="1"/>
</dbReference>
<feature type="transmembrane region" description="Helical" evidence="8">
    <location>
        <begin position="43"/>
        <end position="64"/>
    </location>
</feature>
<proteinExistence type="predicted"/>
<feature type="transmembrane region" description="Helical" evidence="8">
    <location>
        <begin position="330"/>
        <end position="349"/>
    </location>
</feature>
<dbReference type="AlphaFoldDB" id="A1ST68"/>
<dbReference type="InterPro" id="IPR026032">
    <property type="entry name" value="HcaT-like"/>
</dbReference>
<keyword evidence="3" id="KW-1003">Cell membrane</keyword>
<dbReference type="OrthoDB" id="9150135at2"/>
<feature type="transmembrane region" description="Helical" evidence="8">
    <location>
        <begin position="206"/>
        <end position="227"/>
    </location>
</feature>
<evidence type="ECO:0000256" key="4">
    <source>
        <dbReference type="ARBA" id="ARBA00022519"/>
    </source>
</evidence>
<dbReference type="PIRSF" id="PIRSF004925">
    <property type="entry name" value="HcaT"/>
    <property type="match status" value="1"/>
</dbReference>
<feature type="transmembrane region" description="Helical" evidence="8">
    <location>
        <begin position="135"/>
        <end position="153"/>
    </location>
</feature>
<keyword evidence="5 8" id="KW-0812">Transmembrane</keyword>
<dbReference type="RefSeq" id="WP_011769246.1">
    <property type="nucleotide sequence ID" value="NC_008709.1"/>
</dbReference>
<evidence type="ECO:0000256" key="7">
    <source>
        <dbReference type="ARBA" id="ARBA00023136"/>
    </source>
</evidence>
<keyword evidence="6 8" id="KW-1133">Transmembrane helix</keyword>
<dbReference type="eggNOG" id="COG2814">
    <property type="taxonomic scope" value="Bacteria"/>
</dbReference>
<keyword evidence="7 8" id="KW-0472">Membrane</keyword>
<feature type="transmembrane region" description="Helical" evidence="8">
    <location>
        <begin position="355"/>
        <end position="374"/>
    </location>
</feature>
<name>A1ST68_PSYIN</name>
<dbReference type="PANTHER" id="PTHR23522:SF10">
    <property type="entry name" value="3-PHENYLPROPIONIC ACID TRANSPORTER-RELATED"/>
    <property type="match status" value="1"/>
</dbReference>
<evidence type="ECO:0000256" key="3">
    <source>
        <dbReference type="ARBA" id="ARBA00022475"/>
    </source>
</evidence>
<accession>A1ST68</accession>
<keyword evidence="2" id="KW-0813">Transport</keyword>
<dbReference type="SUPFAM" id="SSF103473">
    <property type="entry name" value="MFS general substrate transporter"/>
    <property type="match status" value="1"/>
</dbReference>
<sequence length="380" mass="42819">MFAIPASFWLSLYFISFFFIWGVFLPFWGIWLSGKGMSSESIGLFFSVGLLLRFVSNLTLLPMVSSAKSTLRLLRILGFFTVLAFALLLFFNGYMWLAGITLVANFMMGPLAPLGDLIGARLVNQIQLDYGRVRLWGSLSFIVGSTSVGWLIVGLGNDAILWSIMGAALIMWLLSLLNLSPQLHDQIDLNLDEKKSLFTLFKRPSVLFFLIIVGSIQGSHGAFYAFGTIHWNAIGLSGVSIAWLWAIGVFAEILLMRFNKKLFINWSIKQMLLLGLIAAIIRWLVFSVSDDFYVLAIFQTFHALTFAVTHLAAIRYISLQKNAEMVSYQSLYSAVALGLMMAGFTYLSGLFYEELHGYIFLIMSLLLMPVFWCIKRWKAE</sequence>
<dbReference type="GO" id="GO:0005886">
    <property type="term" value="C:plasma membrane"/>
    <property type="evidence" value="ECO:0007669"/>
    <property type="project" value="UniProtKB-SubCell"/>
</dbReference>
<dbReference type="Gene3D" id="1.20.1250.20">
    <property type="entry name" value="MFS general substrate transporter like domains"/>
    <property type="match status" value="2"/>
</dbReference>
<evidence type="ECO:0000256" key="8">
    <source>
        <dbReference type="SAM" id="Phobius"/>
    </source>
</evidence>
<evidence type="ECO:0000259" key="9">
    <source>
        <dbReference type="Pfam" id="PF12832"/>
    </source>
</evidence>
<dbReference type="NCBIfam" id="NF037955">
    <property type="entry name" value="mfs"/>
    <property type="match status" value="1"/>
</dbReference>
<feature type="domain" description="Major facilitator superfamily associated" evidence="9">
    <location>
        <begin position="10"/>
        <end position="354"/>
    </location>
</feature>
<protein>
    <submittedName>
        <fullName evidence="10">Transporter major facilitator superfamily MFS_1</fullName>
    </submittedName>
</protein>
<comment type="subcellular location">
    <subcellularLocation>
        <location evidence="1">Cell inner membrane</location>
        <topology evidence="1">Multi-pass membrane protein</topology>
    </subcellularLocation>
</comment>
<feature type="transmembrane region" description="Helical" evidence="8">
    <location>
        <begin position="12"/>
        <end position="31"/>
    </location>
</feature>
<feature type="transmembrane region" description="Helical" evidence="8">
    <location>
        <begin position="159"/>
        <end position="179"/>
    </location>
</feature>
<feature type="transmembrane region" description="Helical" evidence="8">
    <location>
        <begin position="292"/>
        <end position="318"/>
    </location>
</feature>
<dbReference type="GO" id="GO:0015528">
    <property type="term" value="F:lactose:proton symporter activity"/>
    <property type="evidence" value="ECO:0007669"/>
    <property type="project" value="TreeGrafter"/>
</dbReference>
<evidence type="ECO:0000256" key="1">
    <source>
        <dbReference type="ARBA" id="ARBA00004429"/>
    </source>
</evidence>
<feature type="transmembrane region" description="Helical" evidence="8">
    <location>
        <begin position="267"/>
        <end position="286"/>
    </location>
</feature>
<dbReference type="EMBL" id="CP000510">
    <property type="protein sequence ID" value="ABM02683.1"/>
    <property type="molecule type" value="Genomic_DNA"/>
</dbReference>
<feature type="transmembrane region" description="Helical" evidence="8">
    <location>
        <begin position="76"/>
        <end position="97"/>
    </location>
</feature>
<keyword evidence="11" id="KW-1185">Reference proteome</keyword>
<dbReference type="NCBIfam" id="NF008346">
    <property type="entry name" value="PRK11128.1"/>
    <property type="match status" value="1"/>
</dbReference>
<dbReference type="InterPro" id="IPR024989">
    <property type="entry name" value="MFS_assoc_dom"/>
</dbReference>
<keyword evidence="4" id="KW-0997">Cell inner membrane</keyword>
<feature type="transmembrane region" description="Helical" evidence="8">
    <location>
        <begin position="233"/>
        <end position="255"/>
    </location>
</feature>
<dbReference type="HOGENOM" id="CLU_013133_6_0_6"/>
<evidence type="ECO:0000313" key="11">
    <source>
        <dbReference type="Proteomes" id="UP000000639"/>
    </source>
</evidence>
<feature type="transmembrane region" description="Helical" evidence="8">
    <location>
        <begin position="103"/>
        <end position="123"/>
    </location>
</feature>
<dbReference type="Proteomes" id="UP000000639">
    <property type="component" value="Chromosome"/>
</dbReference>